<sequence>MTSATHCSPKGLHDLTTAEWKVLLFLADDLTTAEIATELCLTSKSVENYRTRIGCKLEIQGHHKLAQFARKYASELRQQHEELLRALPPPP</sequence>
<dbReference type="RefSeq" id="WP_186738751.1">
    <property type="nucleotide sequence ID" value="NZ_VFIA01000021.1"/>
</dbReference>
<comment type="caution">
    <text evidence="2">The sequence shown here is derived from an EMBL/GenBank/DDBJ whole genome shotgun (WGS) entry which is preliminary data.</text>
</comment>
<accession>A0ABR6WAM2</accession>
<dbReference type="InterPro" id="IPR016032">
    <property type="entry name" value="Sig_transdc_resp-reg_C-effctor"/>
</dbReference>
<dbReference type="EMBL" id="VFIA01000021">
    <property type="protein sequence ID" value="MBC3792986.1"/>
    <property type="molecule type" value="Genomic_DNA"/>
</dbReference>
<evidence type="ECO:0000313" key="2">
    <source>
        <dbReference type="EMBL" id="MBC3792986.1"/>
    </source>
</evidence>
<dbReference type="SMART" id="SM00421">
    <property type="entry name" value="HTH_LUXR"/>
    <property type="match status" value="1"/>
</dbReference>
<dbReference type="GO" id="GO:0003677">
    <property type="term" value="F:DNA binding"/>
    <property type="evidence" value="ECO:0007669"/>
    <property type="project" value="UniProtKB-KW"/>
</dbReference>
<dbReference type="Proteomes" id="UP000700732">
    <property type="component" value="Unassembled WGS sequence"/>
</dbReference>
<dbReference type="InterPro" id="IPR036388">
    <property type="entry name" value="WH-like_DNA-bd_sf"/>
</dbReference>
<dbReference type="Gene3D" id="1.10.10.10">
    <property type="entry name" value="Winged helix-like DNA-binding domain superfamily/Winged helix DNA-binding domain"/>
    <property type="match status" value="1"/>
</dbReference>
<gene>
    <name evidence="2" type="ORF">FH603_3502</name>
</gene>
<evidence type="ECO:0000313" key="3">
    <source>
        <dbReference type="Proteomes" id="UP000700732"/>
    </source>
</evidence>
<keyword evidence="3" id="KW-1185">Reference proteome</keyword>
<keyword evidence="2" id="KW-0238">DNA-binding</keyword>
<evidence type="ECO:0000259" key="1">
    <source>
        <dbReference type="PROSITE" id="PS00622"/>
    </source>
</evidence>
<name>A0ABR6WAM2_9BACT</name>
<dbReference type="SUPFAM" id="SSF46894">
    <property type="entry name" value="C-terminal effector domain of the bipartite response regulators"/>
    <property type="match status" value="1"/>
</dbReference>
<protein>
    <submittedName>
        <fullName evidence="2">DNA-binding NarL/FixJ family response regulator</fullName>
    </submittedName>
</protein>
<dbReference type="Pfam" id="PF00196">
    <property type="entry name" value="GerE"/>
    <property type="match status" value="1"/>
</dbReference>
<reference evidence="2 3" key="1">
    <citation type="submission" date="2019-06" db="EMBL/GenBank/DDBJ databases">
        <title>Spirosoma utsteinense sp. nov. isolated from Antarctic ice-free soils.</title>
        <authorList>
            <person name="Tahon G."/>
        </authorList>
    </citation>
    <scope>NUCLEOTIDE SEQUENCE [LARGE SCALE GENOMIC DNA]</scope>
    <source>
        <strain evidence="2 3">LMG 31447</strain>
    </source>
</reference>
<dbReference type="PROSITE" id="PS00622">
    <property type="entry name" value="HTH_LUXR_1"/>
    <property type="match status" value="1"/>
</dbReference>
<feature type="domain" description="HTH luxR-type" evidence="1">
    <location>
        <begin position="29"/>
        <end position="56"/>
    </location>
</feature>
<dbReference type="InterPro" id="IPR000792">
    <property type="entry name" value="Tscrpt_reg_LuxR_C"/>
</dbReference>
<proteinExistence type="predicted"/>
<organism evidence="2 3">
    <name type="scientific">Spirosoma utsteinense</name>
    <dbReference type="NCBI Taxonomy" id="2585773"/>
    <lineage>
        <taxon>Bacteria</taxon>
        <taxon>Pseudomonadati</taxon>
        <taxon>Bacteroidota</taxon>
        <taxon>Cytophagia</taxon>
        <taxon>Cytophagales</taxon>
        <taxon>Cytophagaceae</taxon>
        <taxon>Spirosoma</taxon>
    </lineage>
</organism>